<protein>
    <submittedName>
        <fullName evidence="4">GNAT family N-acetyltransferase</fullName>
    </submittedName>
</protein>
<dbReference type="CDD" id="cd04301">
    <property type="entry name" value="NAT_SF"/>
    <property type="match status" value="1"/>
</dbReference>
<dbReference type="Pfam" id="PF00583">
    <property type="entry name" value="Acetyltransf_1"/>
    <property type="match status" value="1"/>
</dbReference>
<dbReference type="GO" id="GO:0016747">
    <property type="term" value="F:acyltransferase activity, transferring groups other than amino-acyl groups"/>
    <property type="evidence" value="ECO:0007669"/>
    <property type="project" value="InterPro"/>
</dbReference>
<evidence type="ECO:0000313" key="5">
    <source>
        <dbReference type="Proteomes" id="UP000564806"/>
    </source>
</evidence>
<gene>
    <name evidence="4" type="ORF">HPT30_17210</name>
</gene>
<dbReference type="InterPro" id="IPR000182">
    <property type="entry name" value="GNAT_dom"/>
</dbReference>
<dbReference type="InterPro" id="IPR050680">
    <property type="entry name" value="YpeA/RimI_acetyltransf"/>
</dbReference>
<keyword evidence="5" id="KW-1185">Reference proteome</keyword>
<dbReference type="PANTHER" id="PTHR43420">
    <property type="entry name" value="ACETYLTRANSFERASE"/>
    <property type="match status" value="1"/>
</dbReference>
<dbReference type="PROSITE" id="PS51186">
    <property type="entry name" value="GNAT"/>
    <property type="match status" value="1"/>
</dbReference>
<comment type="caution">
    <text evidence="4">The sequence shown here is derived from an EMBL/GenBank/DDBJ whole genome shotgun (WGS) entry which is preliminary data.</text>
</comment>
<name>A0A850EM44_9BACL</name>
<accession>A0A850EM44</accession>
<evidence type="ECO:0000259" key="3">
    <source>
        <dbReference type="PROSITE" id="PS51186"/>
    </source>
</evidence>
<dbReference type="PRINTS" id="PR01754">
    <property type="entry name" value="SACTRNSFRASE"/>
</dbReference>
<reference evidence="4" key="1">
    <citation type="submission" date="2020-06" db="EMBL/GenBank/DDBJ databases">
        <title>Paenibacillus sp. nov., isolated from soil.</title>
        <authorList>
            <person name="Seo Y.L."/>
        </authorList>
    </citation>
    <scope>NUCLEOTIDE SEQUENCE [LARGE SCALE GENOMIC DNA]</scope>
    <source>
        <strain evidence="4">JW14</strain>
    </source>
</reference>
<dbReference type="Proteomes" id="UP000564806">
    <property type="component" value="Unassembled WGS sequence"/>
</dbReference>
<evidence type="ECO:0000256" key="1">
    <source>
        <dbReference type="ARBA" id="ARBA00022679"/>
    </source>
</evidence>
<organism evidence="4 5">
    <name type="scientific">Paenibacillus agri</name>
    <dbReference type="NCBI Taxonomy" id="2744309"/>
    <lineage>
        <taxon>Bacteria</taxon>
        <taxon>Bacillati</taxon>
        <taxon>Bacillota</taxon>
        <taxon>Bacilli</taxon>
        <taxon>Bacillales</taxon>
        <taxon>Paenibacillaceae</taxon>
        <taxon>Paenibacillus</taxon>
    </lineage>
</organism>
<dbReference type="EMBL" id="JABWCS010000212">
    <property type="protein sequence ID" value="NUU62085.1"/>
    <property type="molecule type" value="Genomic_DNA"/>
</dbReference>
<evidence type="ECO:0000256" key="2">
    <source>
        <dbReference type="ARBA" id="ARBA00023315"/>
    </source>
</evidence>
<proteinExistence type="predicted"/>
<sequence>MIIKMTYSNVCDYNNSNESFIVSGRVIPKYEDGKWSYTKEIFSQTYLKQYENEEIDTSYIEDTEKAVFLYYDDNLCVGRIRLRANWNGYAFVDDIGVSKEWRQQGIGSKLLEKSKEWAKQNNLMGLMLETQDVNVSACDFYAKNNFVIGGLDSMLYSNFSTANEKAIFWYYKF</sequence>
<evidence type="ECO:0000313" key="4">
    <source>
        <dbReference type="EMBL" id="NUU62085.1"/>
    </source>
</evidence>
<dbReference type="InterPro" id="IPR008125">
    <property type="entry name" value="Streptothricin_AcTrfase"/>
</dbReference>
<dbReference type="InterPro" id="IPR016181">
    <property type="entry name" value="Acyl_CoA_acyltransferase"/>
</dbReference>
<feature type="domain" description="N-acetyltransferase" evidence="3">
    <location>
        <begin position="25"/>
        <end position="173"/>
    </location>
</feature>
<dbReference type="SUPFAM" id="SSF55729">
    <property type="entry name" value="Acyl-CoA N-acyltransferases (Nat)"/>
    <property type="match status" value="1"/>
</dbReference>
<keyword evidence="1 4" id="KW-0808">Transferase</keyword>
<dbReference type="Gene3D" id="3.40.630.30">
    <property type="match status" value="1"/>
</dbReference>
<dbReference type="RefSeq" id="WP_175372576.1">
    <property type="nucleotide sequence ID" value="NZ_JABWCS010000212.1"/>
</dbReference>
<dbReference type="AlphaFoldDB" id="A0A850EM44"/>
<keyword evidence="2" id="KW-0012">Acyltransferase</keyword>